<gene>
    <name evidence="3" type="primary">rimP</name>
    <name evidence="6" type="ORF">A2161_03585</name>
</gene>
<dbReference type="HAMAP" id="MF_01077">
    <property type="entry name" value="RimP"/>
    <property type="match status" value="1"/>
</dbReference>
<dbReference type="FunFam" id="3.30.300.70:FF:000001">
    <property type="entry name" value="Ribosome maturation factor RimP"/>
    <property type="match status" value="1"/>
</dbReference>
<dbReference type="Gene3D" id="3.30.300.70">
    <property type="entry name" value="RimP-like superfamily, N-terminal"/>
    <property type="match status" value="1"/>
</dbReference>
<proteinExistence type="inferred from homology"/>
<feature type="domain" description="Ribosome maturation factor RimP C-terminal" evidence="5">
    <location>
        <begin position="92"/>
        <end position="155"/>
    </location>
</feature>
<dbReference type="AlphaFoldDB" id="A0A1F7RNV9"/>
<sequence>MIFEADKKTLISNIEQIVTPILQDAGFELVEVQLSGMGRSRVLRIFIDSEDGVTIRDCVKMSEEMSVNLDVANPLEGSYILEVSSPGLDRPLQKERDFRRCIGKKIYLNLKNPCNNETELTGQLIKAENGLLTIKCGKTKLYEISLQEIQKAKIQF</sequence>
<keyword evidence="1 3" id="KW-0963">Cytoplasm</keyword>
<dbReference type="Pfam" id="PF02576">
    <property type="entry name" value="RimP_N"/>
    <property type="match status" value="1"/>
</dbReference>
<reference evidence="6 7" key="1">
    <citation type="journal article" date="2016" name="Nat. Commun.">
        <title>Thousands of microbial genomes shed light on interconnected biogeochemical processes in an aquifer system.</title>
        <authorList>
            <person name="Anantharaman K."/>
            <person name="Brown C.T."/>
            <person name="Hug L.A."/>
            <person name="Sharon I."/>
            <person name="Castelle C.J."/>
            <person name="Probst A.J."/>
            <person name="Thomas B.C."/>
            <person name="Singh A."/>
            <person name="Wilkins M.J."/>
            <person name="Karaoz U."/>
            <person name="Brodie E.L."/>
            <person name="Williams K.H."/>
            <person name="Hubbard S.S."/>
            <person name="Banfield J.F."/>
        </authorList>
    </citation>
    <scope>NUCLEOTIDE SEQUENCE [LARGE SCALE GENOMIC DNA]</scope>
</reference>
<comment type="subcellular location">
    <subcellularLocation>
        <location evidence="3">Cytoplasm</location>
    </subcellularLocation>
</comment>
<dbReference type="Proteomes" id="UP000179266">
    <property type="component" value="Unassembled WGS sequence"/>
</dbReference>
<dbReference type="GO" id="GO:0006412">
    <property type="term" value="P:translation"/>
    <property type="evidence" value="ECO:0007669"/>
    <property type="project" value="TreeGrafter"/>
</dbReference>
<dbReference type="GO" id="GO:0005829">
    <property type="term" value="C:cytosol"/>
    <property type="evidence" value="ECO:0007669"/>
    <property type="project" value="TreeGrafter"/>
</dbReference>
<dbReference type="InterPro" id="IPR035956">
    <property type="entry name" value="RimP_N_sf"/>
</dbReference>
<dbReference type="CDD" id="cd01734">
    <property type="entry name" value="YlxS_C"/>
    <property type="match status" value="1"/>
</dbReference>
<evidence type="ECO:0000313" key="6">
    <source>
        <dbReference type="EMBL" id="OGL42848.1"/>
    </source>
</evidence>
<dbReference type="InterPro" id="IPR028998">
    <property type="entry name" value="RimP_C"/>
</dbReference>
<evidence type="ECO:0000259" key="5">
    <source>
        <dbReference type="Pfam" id="PF17384"/>
    </source>
</evidence>
<keyword evidence="2 3" id="KW-0690">Ribosome biogenesis</keyword>
<dbReference type="PANTHER" id="PTHR33867:SF1">
    <property type="entry name" value="RIBOSOME MATURATION FACTOR RIMP"/>
    <property type="match status" value="1"/>
</dbReference>
<protein>
    <recommendedName>
        <fullName evidence="3">Ribosome maturation factor RimP</fullName>
    </recommendedName>
</protein>
<evidence type="ECO:0000259" key="4">
    <source>
        <dbReference type="Pfam" id="PF02576"/>
    </source>
</evidence>
<dbReference type="Pfam" id="PF17384">
    <property type="entry name" value="DUF150_C"/>
    <property type="match status" value="1"/>
</dbReference>
<dbReference type="SUPFAM" id="SSF74942">
    <property type="entry name" value="YhbC-like, C-terminal domain"/>
    <property type="match status" value="1"/>
</dbReference>
<name>A0A1F7RNV9_9BACT</name>
<dbReference type="InterPro" id="IPR028989">
    <property type="entry name" value="RimP_N"/>
</dbReference>
<dbReference type="SUPFAM" id="SSF75420">
    <property type="entry name" value="YhbC-like, N-terminal domain"/>
    <property type="match status" value="1"/>
</dbReference>
<evidence type="ECO:0000313" key="7">
    <source>
        <dbReference type="Proteomes" id="UP000179266"/>
    </source>
</evidence>
<comment type="function">
    <text evidence="3">Required for maturation of 30S ribosomal subunits.</text>
</comment>
<dbReference type="InterPro" id="IPR036847">
    <property type="entry name" value="RimP_C_sf"/>
</dbReference>
<comment type="caution">
    <text evidence="6">The sequence shown here is derived from an EMBL/GenBank/DDBJ whole genome shotgun (WGS) entry which is preliminary data.</text>
</comment>
<evidence type="ECO:0000256" key="2">
    <source>
        <dbReference type="ARBA" id="ARBA00022517"/>
    </source>
</evidence>
<dbReference type="PANTHER" id="PTHR33867">
    <property type="entry name" value="RIBOSOME MATURATION FACTOR RIMP"/>
    <property type="match status" value="1"/>
</dbReference>
<accession>A0A1F7RNV9</accession>
<feature type="domain" description="Ribosome maturation factor RimP N-terminal" evidence="4">
    <location>
        <begin position="17"/>
        <end position="89"/>
    </location>
</feature>
<organism evidence="6 7">
    <name type="scientific">Candidatus Schekmanbacteria bacterium RBG_13_48_7</name>
    <dbReference type="NCBI Taxonomy" id="1817878"/>
    <lineage>
        <taxon>Bacteria</taxon>
        <taxon>Candidatus Schekmaniibacteriota</taxon>
    </lineage>
</organism>
<comment type="similarity">
    <text evidence="3">Belongs to the RimP family.</text>
</comment>
<evidence type="ECO:0000256" key="1">
    <source>
        <dbReference type="ARBA" id="ARBA00022490"/>
    </source>
</evidence>
<dbReference type="EMBL" id="MGDD01000303">
    <property type="protein sequence ID" value="OGL42848.1"/>
    <property type="molecule type" value="Genomic_DNA"/>
</dbReference>
<dbReference type="InterPro" id="IPR003728">
    <property type="entry name" value="Ribosome_maturation_RimP"/>
</dbReference>
<evidence type="ECO:0000256" key="3">
    <source>
        <dbReference type="HAMAP-Rule" id="MF_01077"/>
    </source>
</evidence>
<dbReference type="GO" id="GO:0000028">
    <property type="term" value="P:ribosomal small subunit assembly"/>
    <property type="evidence" value="ECO:0007669"/>
    <property type="project" value="TreeGrafter"/>
</dbReference>
<dbReference type="Gene3D" id="2.30.30.180">
    <property type="entry name" value="Ribosome maturation factor RimP, C-terminal domain"/>
    <property type="match status" value="1"/>
</dbReference>